<reference evidence="2 3" key="1">
    <citation type="journal article" date="2012" name="Science">
        <title>The Paleozoic origin of enzymatic lignin decomposition reconstructed from 31 fungal genomes.</title>
        <authorList>
            <person name="Floudas D."/>
            <person name="Binder M."/>
            <person name="Riley R."/>
            <person name="Barry K."/>
            <person name="Blanchette R.A."/>
            <person name="Henrissat B."/>
            <person name="Martinez A.T."/>
            <person name="Otillar R."/>
            <person name="Spatafora J.W."/>
            <person name="Yadav J.S."/>
            <person name="Aerts A."/>
            <person name="Benoit I."/>
            <person name="Boyd A."/>
            <person name="Carlson A."/>
            <person name="Copeland A."/>
            <person name="Coutinho P.M."/>
            <person name="de Vries R.P."/>
            <person name="Ferreira P."/>
            <person name="Findley K."/>
            <person name="Foster B."/>
            <person name="Gaskell J."/>
            <person name="Glotzer D."/>
            <person name="Gorecki P."/>
            <person name="Heitman J."/>
            <person name="Hesse C."/>
            <person name="Hori C."/>
            <person name="Igarashi K."/>
            <person name="Jurgens J.A."/>
            <person name="Kallen N."/>
            <person name="Kersten P."/>
            <person name="Kohler A."/>
            <person name="Kuees U."/>
            <person name="Kumar T.K.A."/>
            <person name="Kuo A."/>
            <person name="LaButti K."/>
            <person name="Larrondo L.F."/>
            <person name="Lindquist E."/>
            <person name="Ling A."/>
            <person name="Lombard V."/>
            <person name="Lucas S."/>
            <person name="Lundell T."/>
            <person name="Martin R."/>
            <person name="McLaughlin D.J."/>
            <person name="Morgenstern I."/>
            <person name="Morin E."/>
            <person name="Murat C."/>
            <person name="Nagy L.G."/>
            <person name="Nolan M."/>
            <person name="Ohm R.A."/>
            <person name="Patyshakuliyeva A."/>
            <person name="Rokas A."/>
            <person name="Ruiz-Duenas F.J."/>
            <person name="Sabat G."/>
            <person name="Salamov A."/>
            <person name="Samejima M."/>
            <person name="Schmutz J."/>
            <person name="Slot J.C."/>
            <person name="St John F."/>
            <person name="Stenlid J."/>
            <person name="Sun H."/>
            <person name="Sun S."/>
            <person name="Syed K."/>
            <person name="Tsang A."/>
            <person name="Wiebenga A."/>
            <person name="Young D."/>
            <person name="Pisabarro A."/>
            <person name="Eastwood D.C."/>
            <person name="Martin F."/>
            <person name="Cullen D."/>
            <person name="Grigoriev I.V."/>
            <person name="Hibbett D.S."/>
        </authorList>
    </citation>
    <scope>NUCLEOTIDE SEQUENCE [LARGE SCALE GENOMIC DNA]</scope>
    <source>
        <strain evidence="2 3">MD-104</strain>
    </source>
</reference>
<dbReference type="AlphaFoldDB" id="A0A2H3J430"/>
<dbReference type="EMBL" id="KB467898">
    <property type="protein sequence ID" value="PCH36946.1"/>
    <property type="molecule type" value="Genomic_DNA"/>
</dbReference>
<sequence>MPSATPSLHHSSNISPSMVIDDGRRHRYLTTADGVATSRRGSRALSSTSLTELPLHPFHPKQAQAQACAPMQPPLAHLWLGRWRQGTFCAQATARPFYPYRRPPAWNAKARSQRRELRKAALYHA</sequence>
<protein>
    <submittedName>
        <fullName evidence="2">Uncharacterized protein</fullName>
    </submittedName>
</protein>
<feature type="compositionally biased region" description="Polar residues" evidence="1">
    <location>
        <begin position="1"/>
        <end position="16"/>
    </location>
</feature>
<keyword evidence="3" id="KW-1185">Reference proteome</keyword>
<gene>
    <name evidence="2" type="ORF">WOLCODRAFT_167228</name>
</gene>
<evidence type="ECO:0000313" key="3">
    <source>
        <dbReference type="Proteomes" id="UP000218811"/>
    </source>
</evidence>
<proteinExistence type="predicted"/>
<organism evidence="2 3">
    <name type="scientific">Wolfiporia cocos (strain MD-104)</name>
    <name type="common">Brown rot fungus</name>
    <dbReference type="NCBI Taxonomy" id="742152"/>
    <lineage>
        <taxon>Eukaryota</taxon>
        <taxon>Fungi</taxon>
        <taxon>Dikarya</taxon>
        <taxon>Basidiomycota</taxon>
        <taxon>Agaricomycotina</taxon>
        <taxon>Agaricomycetes</taxon>
        <taxon>Polyporales</taxon>
        <taxon>Phaeolaceae</taxon>
        <taxon>Wolfiporia</taxon>
    </lineage>
</organism>
<feature type="region of interest" description="Disordered" evidence="1">
    <location>
        <begin position="1"/>
        <end position="21"/>
    </location>
</feature>
<accession>A0A2H3J430</accession>
<evidence type="ECO:0000313" key="2">
    <source>
        <dbReference type="EMBL" id="PCH36946.1"/>
    </source>
</evidence>
<dbReference type="Proteomes" id="UP000218811">
    <property type="component" value="Unassembled WGS sequence"/>
</dbReference>
<evidence type="ECO:0000256" key="1">
    <source>
        <dbReference type="SAM" id="MobiDB-lite"/>
    </source>
</evidence>
<name>A0A2H3J430_WOLCO</name>